<dbReference type="InterPro" id="IPR001650">
    <property type="entry name" value="Helicase_C-like"/>
</dbReference>
<dbReference type="CDD" id="cd14317">
    <property type="entry name" value="UBA_DHX57"/>
    <property type="match status" value="1"/>
</dbReference>
<evidence type="ECO:0000259" key="20">
    <source>
        <dbReference type="PROSITE" id="PS51194"/>
    </source>
</evidence>
<dbReference type="Pfam" id="PF04408">
    <property type="entry name" value="WHD_HA2"/>
    <property type="match status" value="1"/>
</dbReference>
<evidence type="ECO:0000256" key="1">
    <source>
        <dbReference type="ARBA" id="ARBA00008792"/>
    </source>
</evidence>
<dbReference type="InterPro" id="IPR006575">
    <property type="entry name" value="RWD_dom"/>
</dbReference>
<dbReference type="Pfam" id="PF21010">
    <property type="entry name" value="HA2_C"/>
    <property type="match status" value="1"/>
</dbReference>
<evidence type="ECO:0000313" key="21">
    <source>
        <dbReference type="EMBL" id="NWQ80397.1"/>
    </source>
</evidence>
<evidence type="ECO:0000256" key="11">
    <source>
        <dbReference type="ARBA" id="ARBA00047984"/>
    </source>
</evidence>
<dbReference type="InterPro" id="IPR014001">
    <property type="entry name" value="Helicase_ATP-bd"/>
</dbReference>
<feature type="domain" description="Helicase ATP-binding" evidence="19">
    <location>
        <begin position="503"/>
        <end position="670"/>
    </location>
</feature>
<dbReference type="InterPro" id="IPR009060">
    <property type="entry name" value="UBA-like_sf"/>
</dbReference>
<dbReference type="SUPFAM" id="SSF52540">
    <property type="entry name" value="P-loop containing nucleoside triphosphate hydrolases"/>
    <property type="match status" value="1"/>
</dbReference>
<evidence type="ECO:0000256" key="15">
    <source>
        <dbReference type="PROSITE-ProRule" id="PRU00723"/>
    </source>
</evidence>
<feature type="domain" description="Helicase C-terminal" evidence="20">
    <location>
        <begin position="778"/>
        <end position="958"/>
    </location>
</feature>
<dbReference type="SMART" id="SM00165">
    <property type="entry name" value="UBA"/>
    <property type="match status" value="1"/>
</dbReference>
<dbReference type="EMBL" id="VYZG01001236">
    <property type="protein sequence ID" value="NWQ80397.1"/>
    <property type="molecule type" value="Genomic_DNA"/>
</dbReference>
<dbReference type="PROSITE" id="PS51192">
    <property type="entry name" value="HELICASE_ATP_BIND_1"/>
    <property type="match status" value="1"/>
</dbReference>
<dbReference type="PROSITE" id="PS50030">
    <property type="entry name" value="UBA"/>
    <property type="match status" value="1"/>
</dbReference>
<dbReference type="Pfam" id="PF00642">
    <property type="entry name" value="zf-CCCH"/>
    <property type="match status" value="1"/>
</dbReference>
<dbReference type="SMART" id="SM00847">
    <property type="entry name" value="HA2"/>
    <property type="match status" value="1"/>
</dbReference>
<dbReference type="SMART" id="SM00356">
    <property type="entry name" value="ZnF_C3H1"/>
    <property type="match status" value="1"/>
</dbReference>
<evidence type="ECO:0000256" key="2">
    <source>
        <dbReference type="ARBA" id="ARBA00012552"/>
    </source>
</evidence>
<dbReference type="InterPro" id="IPR042615">
    <property type="entry name" value="DHX57_UBA"/>
</dbReference>
<dbReference type="AlphaFoldDB" id="A0A7K4S5J3"/>
<keyword evidence="8 15" id="KW-0862">Zinc</keyword>
<dbReference type="PANTHER" id="PTHR18934">
    <property type="entry name" value="ATP-DEPENDENT RNA HELICASE"/>
    <property type="match status" value="1"/>
</dbReference>
<dbReference type="SUPFAM" id="SSF90229">
    <property type="entry name" value="CCCH zinc finger"/>
    <property type="match status" value="1"/>
</dbReference>
<dbReference type="InterPro" id="IPR015940">
    <property type="entry name" value="UBA"/>
</dbReference>
<reference evidence="21 22" key="1">
    <citation type="submission" date="2019-09" db="EMBL/GenBank/DDBJ databases">
        <title>Bird 10,000 Genomes (B10K) Project - Family phase.</title>
        <authorList>
            <person name="Zhang G."/>
        </authorList>
    </citation>
    <scope>NUCLEOTIDE SEQUENCE [LARGE SCALE GENOMIC DNA]</scope>
    <source>
        <strain evidence="21">B10K-DU-021-26</strain>
        <tissue evidence="21">Mixed tissue sample</tissue>
    </source>
</reference>
<dbReference type="Proteomes" id="UP000530263">
    <property type="component" value="Unassembled WGS sequence"/>
</dbReference>
<comment type="similarity">
    <text evidence="1">Belongs to the DEAD box helicase family. DEAH subfamily.</text>
</comment>
<dbReference type="InterPro" id="IPR000571">
    <property type="entry name" value="Znf_CCCH"/>
</dbReference>
<keyword evidence="7 21" id="KW-0347">Helicase</keyword>
<dbReference type="EC" id="3.6.4.13" evidence="2"/>
<dbReference type="GO" id="GO:0003723">
    <property type="term" value="F:RNA binding"/>
    <property type="evidence" value="ECO:0007669"/>
    <property type="project" value="TreeGrafter"/>
</dbReference>
<dbReference type="Gene3D" id="4.10.1000.10">
    <property type="entry name" value="Zinc finger, CCCH-type"/>
    <property type="match status" value="1"/>
</dbReference>
<evidence type="ECO:0000259" key="19">
    <source>
        <dbReference type="PROSITE" id="PS51192"/>
    </source>
</evidence>
<keyword evidence="9" id="KW-0067">ATP-binding</keyword>
<dbReference type="Pfam" id="PF00270">
    <property type="entry name" value="DEAD"/>
    <property type="match status" value="1"/>
</dbReference>
<gene>
    <name evidence="21" type="ORF">COLPIC_R07590</name>
</gene>
<evidence type="ECO:0000259" key="17">
    <source>
        <dbReference type="PROSITE" id="PS50030"/>
    </source>
</evidence>
<dbReference type="GO" id="GO:0003724">
    <property type="term" value="F:RNA helicase activity"/>
    <property type="evidence" value="ECO:0007669"/>
    <property type="project" value="UniProtKB-EC"/>
</dbReference>
<feature type="non-terminal residue" evidence="21">
    <location>
        <position position="1151"/>
    </location>
</feature>
<dbReference type="FunFam" id="1.20.120.1080:FF:000002">
    <property type="entry name" value="Putative ATP-dependent RNA helicase DHX36"/>
    <property type="match status" value="1"/>
</dbReference>
<dbReference type="Gene3D" id="3.40.50.300">
    <property type="entry name" value="P-loop containing nucleotide triphosphate hydrolases"/>
    <property type="match status" value="2"/>
</dbReference>
<dbReference type="SUPFAM" id="SSF46934">
    <property type="entry name" value="UBA-like"/>
    <property type="match status" value="1"/>
</dbReference>
<protein>
    <recommendedName>
        <fullName evidence="13">Putative ATP-dependent RNA helicase DHX57</fullName>
        <ecNumber evidence="2">3.6.4.13</ecNumber>
    </recommendedName>
    <alternativeName>
        <fullName evidence="14">DEAH box protein 57</fullName>
    </alternativeName>
</protein>
<dbReference type="InterPro" id="IPR027417">
    <property type="entry name" value="P-loop_NTPase"/>
</dbReference>
<evidence type="ECO:0000313" key="22">
    <source>
        <dbReference type="Proteomes" id="UP000530263"/>
    </source>
</evidence>
<dbReference type="InterPro" id="IPR007502">
    <property type="entry name" value="Helicase-assoc_dom"/>
</dbReference>
<keyword evidence="5 15" id="KW-0863">Zinc-finger</keyword>
<sequence length="1151" mass="130539">GGNRKCSTKIWDDGDDFCLFEEPRLESRQISLCCVLIFRSNAPATRGGQRKQRPEVRMPLQTIHMTSENQRRVKELLQELQGQELTPESEVAGSGEDYDEPDYLDDEQCWSTDQEVSDIIPTLSVEPDEHRIVESEVSSFAVNKLSRYGFDSERCRTVLRSCNGNIGASLEYLLLQCFTERYGEKMQVSATAAEASQEYLEQRQEEALALWSICGEKFVERIKNRVWTFSLDLEYLANRLTKSKEKGGCTRGTAKQTSKEICKFYLQGACRFGSKCRFAHEFPPNHPLIPAKNSVDDAHLRANSDGPVYELEVRFPEENKYPLQAPLVAFYSTDENLPLACRLHIAEFLFGKALVAAESNEPVVYTLVTCLEDESEISTLLKNTHHKYSVPPASLLATSSIKLPVESTSGSNRMSEVSEPQEQEEVAKQEEEDEPKQVVVENESYVNLKKKLSKKYDVQAKSLYKENVKICTQFHLKKSSRHFQSLLYERQKLPAWQERENILDLLKNHQVLVVSGMTGCGKTTQIPQFILDASLQGSPSNVANIICTQPRRISAISVAERVAKERTERIGLTVGYQIRLESVKSSATRLLYCTTGVLLRRLEGDLTLQGITHVIVDEVHERTEESDFLLLVLKDIMVQRPDLRIILMSATLNAELFSQYFHSCPIINIPGRTFPVDQFFLEDVIAMTRYVLEDNSPYRRKTKQENKQSGRQKRTAFEEVEEDLRRAGLLEDTDTVVRDSDPDQKLTLKQLLTRYKGVNKTVLKTMSVMDLDKVNLELIEALLEWIVAGRHSYPPGAVLIFLPGLAEIKMLYEQLQSNALFNNRHSKRCVVYPLHSSLSSEEQQAVFLRPPEGIIKIIISTNIAETSVTIDDVVYVIDSGKMKEKRYDPSKGMESLEDTFVSKANALQRKGRAGRVASGVCFHLFSSHHYNHQLIKQQLPEIQRVPLEQLCLRIKILEMFTAQTLHSVLSRLIEPPRTESLQASKLRLQDLGALTPDEKLTPLGYHLASLPVDVRIGKLMLFGTIFRCLDPALTIAASLAFKSPFVSPWDKREEANKKKLEFAVGNSDYLALLQAYKGWRLSIQKGSQASYNYCRENFLSGRVLQEIASLKRQFTELLSDIGFVKEGLRARDIEKKWSQGGDGVLDATGEE</sequence>
<name>A0A7K4S5J3_COLPI</name>
<dbReference type="Pfam" id="PF05773">
    <property type="entry name" value="RWD"/>
    <property type="match status" value="1"/>
</dbReference>
<feature type="non-terminal residue" evidence="21">
    <location>
        <position position="1"/>
    </location>
</feature>
<dbReference type="PROSITE" id="PS50103">
    <property type="entry name" value="ZF_C3H1"/>
    <property type="match status" value="1"/>
</dbReference>
<feature type="domain" description="C3H1-type" evidence="18">
    <location>
        <begin position="256"/>
        <end position="283"/>
    </location>
</feature>
<feature type="domain" description="UBA" evidence="17">
    <location>
        <begin position="126"/>
        <end position="176"/>
    </location>
</feature>
<feature type="zinc finger region" description="C3H1-type" evidence="15">
    <location>
        <begin position="256"/>
        <end position="283"/>
    </location>
</feature>
<keyword evidence="6" id="KW-0378">Hydrolase</keyword>
<dbReference type="SMART" id="SM00487">
    <property type="entry name" value="DEXDc"/>
    <property type="match status" value="1"/>
</dbReference>
<dbReference type="CDD" id="cd18791">
    <property type="entry name" value="SF2_C_RHA"/>
    <property type="match status" value="1"/>
</dbReference>
<evidence type="ECO:0000256" key="8">
    <source>
        <dbReference type="ARBA" id="ARBA00022833"/>
    </source>
</evidence>
<evidence type="ECO:0000256" key="7">
    <source>
        <dbReference type="ARBA" id="ARBA00022806"/>
    </source>
</evidence>
<dbReference type="PANTHER" id="PTHR18934:SF145">
    <property type="entry name" value="ATP-DEPENDENT RNA HELICASE DHX57-RELATED"/>
    <property type="match status" value="1"/>
</dbReference>
<dbReference type="PROSITE" id="PS51194">
    <property type="entry name" value="HELICASE_CTER"/>
    <property type="match status" value="1"/>
</dbReference>
<proteinExistence type="inferred from homology"/>
<dbReference type="InterPro" id="IPR036855">
    <property type="entry name" value="Znf_CCCH_sf"/>
</dbReference>
<comment type="caution">
    <text evidence="21">The sequence shown here is derived from an EMBL/GenBank/DDBJ whole genome shotgun (WGS) entry which is preliminary data.</text>
</comment>
<evidence type="ECO:0000256" key="10">
    <source>
        <dbReference type="ARBA" id="ARBA00023054"/>
    </source>
</evidence>
<dbReference type="OrthoDB" id="5600252at2759"/>
<evidence type="ECO:0000256" key="5">
    <source>
        <dbReference type="ARBA" id="ARBA00022771"/>
    </source>
</evidence>
<evidence type="ECO:0000256" key="6">
    <source>
        <dbReference type="ARBA" id="ARBA00022801"/>
    </source>
</evidence>
<evidence type="ECO:0000256" key="3">
    <source>
        <dbReference type="ARBA" id="ARBA00022723"/>
    </source>
</evidence>
<evidence type="ECO:0000256" key="4">
    <source>
        <dbReference type="ARBA" id="ARBA00022741"/>
    </source>
</evidence>
<dbReference type="SMART" id="SM00490">
    <property type="entry name" value="HELICc"/>
    <property type="match status" value="1"/>
</dbReference>
<evidence type="ECO:0000256" key="16">
    <source>
        <dbReference type="SAM" id="MobiDB-lite"/>
    </source>
</evidence>
<feature type="compositionally biased region" description="Acidic residues" evidence="16">
    <location>
        <begin position="419"/>
        <end position="434"/>
    </location>
</feature>
<feature type="region of interest" description="Disordered" evidence="16">
    <location>
        <begin position="406"/>
        <end position="435"/>
    </location>
</feature>
<dbReference type="Pfam" id="PF00271">
    <property type="entry name" value="Helicase_C"/>
    <property type="match status" value="1"/>
</dbReference>
<comment type="catalytic activity">
    <reaction evidence="11">
        <text>ATP + H2O = ADP + phosphate + H(+)</text>
        <dbReference type="Rhea" id="RHEA:13065"/>
        <dbReference type="ChEBI" id="CHEBI:15377"/>
        <dbReference type="ChEBI" id="CHEBI:15378"/>
        <dbReference type="ChEBI" id="CHEBI:30616"/>
        <dbReference type="ChEBI" id="CHEBI:43474"/>
        <dbReference type="ChEBI" id="CHEBI:456216"/>
        <dbReference type="EC" id="3.6.4.13"/>
    </reaction>
</comment>
<evidence type="ECO:0000256" key="9">
    <source>
        <dbReference type="ARBA" id="ARBA00022840"/>
    </source>
</evidence>
<comment type="function">
    <text evidence="12">Probable ATP-binding RNA helicase.</text>
</comment>
<dbReference type="FunFam" id="3.40.50.300:FF:000284">
    <property type="entry name" value="probable ATP-dependent RNA helicase YTHDC2"/>
    <property type="match status" value="1"/>
</dbReference>
<dbReference type="CDD" id="cd23825">
    <property type="entry name" value="RWD_DHX57"/>
    <property type="match status" value="1"/>
</dbReference>
<accession>A0A7K4S5J3</accession>
<dbReference type="Gene3D" id="1.20.120.1080">
    <property type="match status" value="1"/>
</dbReference>
<evidence type="ECO:0000256" key="12">
    <source>
        <dbReference type="ARBA" id="ARBA00057709"/>
    </source>
</evidence>
<dbReference type="GO" id="GO:0016787">
    <property type="term" value="F:hydrolase activity"/>
    <property type="evidence" value="ECO:0007669"/>
    <property type="project" value="UniProtKB-KW"/>
</dbReference>
<dbReference type="FunFam" id="3.40.50.300:FF:000325">
    <property type="entry name" value="ATP-dependent RNA helicase DHX29"/>
    <property type="match status" value="1"/>
</dbReference>
<dbReference type="CDD" id="cd17985">
    <property type="entry name" value="DEXHc_DHX57"/>
    <property type="match status" value="1"/>
</dbReference>
<keyword evidence="10" id="KW-0175">Coiled coil</keyword>
<evidence type="ECO:0000256" key="13">
    <source>
        <dbReference type="ARBA" id="ARBA00071682"/>
    </source>
</evidence>
<keyword evidence="22" id="KW-1185">Reference proteome</keyword>
<dbReference type="GO" id="GO:0005524">
    <property type="term" value="F:ATP binding"/>
    <property type="evidence" value="ECO:0007669"/>
    <property type="project" value="UniProtKB-KW"/>
</dbReference>
<keyword evidence="3 15" id="KW-0479">Metal-binding</keyword>
<dbReference type="InterPro" id="IPR011545">
    <property type="entry name" value="DEAD/DEAH_box_helicase_dom"/>
</dbReference>
<organism evidence="21 22">
    <name type="scientific">Columbina picui</name>
    <name type="common">Picui ground-dove</name>
    <dbReference type="NCBI Taxonomy" id="115618"/>
    <lineage>
        <taxon>Eukaryota</taxon>
        <taxon>Metazoa</taxon>
        <taxon>Chordata</taxon>
        <taxon>Craniata</taxon>
        <taxon>Vertebrata</taxon>
        <taxon>Euteleostomi</taxon>
        <taxon>Archelosauria</taxon>
        <taxon>Archosauria</taxon>
        <taxon>Dinosauria</taxon>
        <taxon>Saurischia</taxon>
        <taxon>Theropoda</taxon>
        <taxon>Coelurosauria</taxon>
        <taxon>Aves</taxon>
        <taxon>Neognathae</taxon>
        <taxon>Neoaves</taxon>
        <taxon>Columbimorphae</taxon>
        <taxon>Columbiformes</taxon>
        <taxon>Columbidae</taxon>
        <taxon>Columbina</taxon>
    </lineage>
</organism>
<evidence type="ECO:0000259" key="18">
    <source>
        <dbReference type="PROSITE" id="PS50103"/>
    </source>
</evidence>
<evidence type="ECO:0000256" key="14">
    <source>
        <dbReference type="ARBA" id="ARBA00083389"/>
    </source>
</evidence>
<dbReference type="GO" id="GO:0008270">
    <property type="term" value="F:zinc ion binding"/>
    <property type="evidence" value="ECO:0007669"/>
    <property type="project" value="UniProtKB-KW"/>
</dbReference>
<keyword evidence="4" id="KW-0547">Nucleotide-binding</keyword>
<dbReference type="InterPro" id="IPR048333">
    <property type="entry name" value="HA2_WH"/>
</dbReference>